<protein>
    <submittedName>
        <fullName evidence="2">G9561 protein</fullName>
    </submittedName>
</protein>
<name>A0ABP1G354_9CHLO</name>
<feature type="region of interest" description="Disordered" evidence="1">
    <location>
        <begin position="40"/>
        <end position="59"/>
    </location>
</feature>
<comment type="caution">
    <text evidence="2">The sequence shown here is derived from an EMBL/GenBank/DDBJ whole genome shotgun (WGS) entry which is preliminary data.</text>
</comment>
<dbReference type="EMBL" id="CAXHTA020000016">
    <property type="protein sequence ID" value="CAL5226709.1"/>
    <property type="molecule type" value="Genomic_DNA"/>
</dbReference>
<evidence type="ECO:0000313" key="2">
    <source>
        <dbReference type="EMBL" id="CAL5226709.1"/>
    </source>
</evidence>
<sequence>MQCYSFTEELNTDEPCKHLNVDIQPSACCSPVAHVLKHTKRKGVPCTPPPAPRKQTPSATVPSHISAAMALMLGNTQVTGRENNDTIRVQACKPFFSPGNGQACSPSSRKEKTFES</sequence>
<feature type="region of interest" description="Disordered" evidence="1">
    <location>
        <begin position="97"/>
        <end position="116"/>
    </location>
</feature>
<keyword evidence="3" id="KW-1185">Reference proteome</keyword>
<evidence type="ECO:0000313" key="3">
    <source>
        <dbReference type="Proteomes" id="UP001497392"/>
    </source>
</evidence>
<gene>
    <name evidence="2" type="primary">g9561</name>
    <name evidence="2" type="ORF">VP750_LOCUS8615</name>
</gene>
<proteinExistence type="predicted"/>
<reference evidence="2 3" key="1">
    <citation type="submission" date="2024-06" db="EMBL/GenBank/DDBJ databases">
        <authorList>
            <person name="Kraege A."/>
            <person name="Thomma B."/>
        </authorList>
    </citation>
    <scope>NUCLEOTIDE SEQUENCE [LARGE SCALE GENOMIC DNA]</scope>
</reference>
<organism evidence="2 3">
    <name type="scientific">Coccomyxa viridis</name>
    <dbReference type="NCBI Taxonomy" id="1274662"/>
    <lineage>
        <taxon>Eukaryota</taxon>
        <taxon>Viridiplantae</taxon>
        <taxon>Chlorophyta</taxon>
        <taxon>core chlorophytes</taxon>
        <taxon>Trebouxiophyceae</taxon>
        <taxon>Trebouxiophyceae incertae sedis</taxon>
        <taxon>Coccomyxaceae</taxon>
        <taxon>Coccomyxa</taxon>
    </lineage>
</organism>
<evidence type="ECO:0000256" key="1">
    <source>
        <dbReference type="SAM" id="MobiDB-lite"/>
    </source>
</evidence>
<dbReference type="Proteomes" id="UP001497392">
    <property type="component" value="Unassembled WGS sequence"/>
</dbReference>
<accession>A0ABP1G354</accession>